<reference evidence="1 2" key="1">
    <citation type="submission" date="2021-06" db="EMBL/GenBank/DDBJ databases">
        <title>Caerostris extrusa draft genome.</title>
        <authorList>
            <person name="Kono N."/>
            <person name="Arakawa K."/>
        </authorList>
    </citation>
    <scope>NUCLEOTIDE SEQUENCE [LARGE SCALE GENOMIC DNA]</scope>
</reference>
<name>A0AAV4QGI6_CAEEX</name>
<dbReference type="Proteomes" id="UP001054945">
    <property type="component" value="Unassembled WGS sequence"/>
</dbReference>
<evidence type="ECO:0000313" key="2">
    <source>
        <dbReference type="Proteomes" id="UP001054945"/>
    </source>
</evidence>
<evidence type="ECO:0000313" key="1">
    <source>
        <dbReference type="EMBL" id="GIY08230.1"/>
    </source>
</evidence>
<gene>
    <name evidence="1" type="ORF">CEXT_537501</name>
</gene>
<comment type="caution">
    <text evidence="1">The sequence shown here is derived from an EMBL/GenBank/DDBJ whole genome shotgun (WGS) entry which is preliminary data.</text>
</comment>
<organism evidence="1 2">
    <name type="scientific">Caerostris extrusa</name>
    <name type="common">Bark spider</name>
    <name type="synonym">Caerostris bankana</name>
    <dbReference type="NCBI Taxonomy" id="172846"/>
    <lineage>
        <taxon>Eukaryota</taxon>
        <taxon>Metazoa</taxon>
        <taxon>Ecdysozoa</taxon>
        <taxon>Arthropoda</taxon>
        <taxon>Chelicerata</taxon>
        <taxon>Arachnida</taxon>
        <taxon>Araneae</taxon>
        <taxon>Araneomorphae</taxon>
        <taxon>Entelegynae</taxon>
        <taxon>Araneoidea</taxon>
        <taxon>Araneidae</taxon>
        <taxon>Caerostris</taxon>
    </lineage>
</organism>
<keyword evidence="2" id="KW-1185">Reference proteome</keyword>
<dbReference type="AlphaFoldDB" id="A0AAV4QGI6"/>
<protein>
    <submittedName>
        <fullName evidence="1">Uncharacterized protein</fullName>
    </submittedName>
</protein>
<accession>A0AAV4QGI6</accession>
<dbReference type="PROSITE" id="PS51257">
    <property type="entry name" value="PROKAR_LIPOPROTEIN"/>
    <property type="match status" value="1"/>
</dbReference>
<proteinExistence type="predicted"/>
<dbReference type="EMBL" id="BPLR01006216">
    <property type="protein sequence ID" value="GIY08230.1"/>
    <property type="molecule type" value="Genomic_DNA"/>
</dbReference>
<sequence length="71" mass="7982">MSSDSRHCNTSLFGSGSCLSAHRDQPSGETLRRRRVHSCSPEDQSWHHLMLSDADTFWICETEAAASWVES</sequence>